<dbReference type="GO" id="GO:0005576">
    <property type="term" value="C:extracellular region"/>
    <property type="evidence" value="ECO:0007669"/>
    <property type="project" value="UniProtKB-SubCell"/>
</dbReference>
<evidence type="ECO:0000256" key="10">
    <source>
        <dbReference type="SAM" id="Phobius"/>
    </source>
</evidence>
<evidence type="ECO:0000256" key="8">
    <source>
        <dbReference type="ARBA" id="ARBA00023180"/>
    </source>
</evidence>
<keyword evidence="7 10" id="KW-0472">Membrane</keyword>
<comment type="subcellular location">
    <subcellularLocation>
        <location evidence="1">Membrane</location>
    </subcellularLocation>
    <subcellularLocation>
        <location evidence="2">Secreted</location>
    </subcellularLocation>
</comment>
<comment type="caution">
    <text evidence="11">The sequence shown here is derived from an EMBL/GenBank/DDBJ whole genome shotgun (WGS) entry which is preliminary data.</text>
</comment>
<evidence type="ECO:0000313" key="11">
    <source>
        <dbReference type="EMBL" id="KAL0343725.1"/>
    </source>
</evidence>
<evidence type="ECO:0000256" key="3">
    <source>
        <dbReference type="ARBA" id="ARBA00022525"/>
    </source>
</evidence>
<dbReference type="PANTHER" id="PTHR32093:SF122">
    <property type="entry name" value="LEUCINE-RICH REPEAT-CONTAINING N-TERMINAL PLANT-TYPE DOMAIN-CONTAINING PROTEIN"/>
    <property type="match status" value="1"/>
</dbReference>
<dbReference type="Gene3D" id="3.80.10.10">
    <property type="entry name" value="Ribonuclease Inhibitor"/>
    <property type="match status" value="3"/>
</dbReference>
<feature type="compositionally biased region" description="Pro residues" evidence="9">
    <location>
        <begin position="62"/>
        <end position="118"/>
    </location>
</feature>
<evidence type="ECO:0000256" key="2">
    <source>
        <dbReference type="ARBA" id="ARBA00004613"/>
    </source>
</evidence>
<gene>
    <name evidence="11" type="ORF">Sangu_1259900</name>
</gene>
<dbReference type="EMBL" id="JACGWK010000007">
    <property type="protein sequence ID" value="KAL0343725.1"/>
    <property type="molecule type" value="Genomic_DNA"/>
</dbReference>
<dbReference type="SUPFAM" id="SSF101447">
    <property type="entry name" value="Formin homology 2 domain (FH2 domain)"/>
    <property type="match status" value="1"/>
</dbReference>
<keyword evidence="10" id="KW-1133">Transmembrane helix</keyword>
<dbReference type="InterPro" id="IPR032675">
    <property type="entry name" value="LRR_dom_sf"/>
</dbReference>
<feature type="transmembrane region" description="Helical" evidence="10">
    <location>
        <begin position="6"/>
        <end position="27"/>
    </location>
</feature>
<feature type="compositionally biased region" description="Basic and acidic residues" evidence="9">
    <location>
        <begin position="467"/>
        <end position="479"/>
    </location>
</feature>
<feature type="region of interest" description="Disordered" evidence="9">
    <location>
        <begin position="45"/>
        <end position="118"/>
    </location>
</feature>
<proteinExistence type="predicted"/>
<dbReference type="SUPFAM" id="SSF52058">
    <property type="entry name" value="L domain-like"/>
    <property type="match status" value="1"/>
</dbReference>
<dbReference type="Pfam" id="PF00560">
    <property type="entry name" value="LRR_1"/>
    <property type="match status" value="3"/>
</dbReference>
<dbReference type="FunFam" id="3.80.10.10:FF:000041">
    <property type="entry name" value="LRR receptor-like serine/threonine-protein kinase ERECTA"/>
    <property type="match status" value="2"/>
</dbReference>
<dbReference type="PANTHER" id="PTHR32093">
    <property type="entry name" value="LEUCINE-RICH REPEAT EXTENSIN-LIKE PROTEIN 3-RELATED"/>
    <property type="match status" value="1"/>
</dbReference>
<keyword evidence="5" id="KW-0732">Signal</keyword>
<evidence type="ECO:0000256" key="5">
    <source>
        <dbReference type="ARBA" id="ARBA00022729"/>
    </source>
</evidence>
<reference evidence="11" key="2">
    <citation type="journal article" date="2024" name="Plant">
        <title>Genomic evolution and insights into agronomic trait innovations of Sesamum species.</title>
        <authorList>
            <person name="Miao H."/>
            <person name="Wang L."/>
            <person name="Qu L."/>
            <person name="Liu H."/>
            <person name="Sun Y."/>
            <person name="Le M."/>
            <person name="Wang Q."/>
            <person name="Wei S."/>
            <person name="Zheng Y."/>
            <person name="Lin W."/>
            <person name="Duan Y."/>
            <person name="Cao H."/>
            <person name="Xiong S."/>
            <person name="Wang X."/>
            <person name="Wei L."/>
            <person name="Li C."/>
            <person name="Ma Q."/>
            <person name="Ju M."/>
            <person name="Zhao R."/>
            <person name="Li G."/>
            <person name="Mu C."/>
            <person name="Tian Q."/>
            <person name="Mei H."/>
            <person name="Zhang T."/>
            <person name="Gao T."/>
            <person name="Zhang H."/>
        </authorList>
    </citation>
    <scope>NUCLEOTIDE SEQUENCE</scope>
    <source>
        <strain evidence="11">G01</strain>
    </source>
</reference>
<dbReference type="InterPro" id="IPR001611">
    <property type="entry name" value="Leu-rich_rpt"/>
</dbReference>
<evidence type="ECO:0000256" key="1">
    <source>
        <dbReference type="ARBA" id="ARBA00004370"/>
    </source>
</evidence>
<keyword evidence="6" id="KW-0677">Repeat</keyword>
<organism evidence="11">
    <name type="scientific">Sesamum angustifolium</name>
    <dbReference type="NCBI Taxonomy" id="2727405"/>
    <lineage>
        <taxon>Eukaryota</taxon>
        <taxon>Viridiplantae</taxon>
        <taxon>Streptophyta</taxon>
        <taxon>Embryophyta</taxon>
        <taxon>Tracheophyta</taxon>
        <taxon>Spermatophyta</taxon>
        <taxon>Magnoliopsida</taxon>
        <taxon>eudicotyledons</taxon>
        <taxon>Gunneridae</taxon>
        <taxon>Pentapetalae</taxon>
        <taxon>asterids</taxon>
        <taxon>lamiids</taxon>
        <taxon>Lamiales</taxon>
        <taxon>Pedaliaceae</taxon>
        <taxon>Sesamum</taxon>
    </lineage>
</organism>
<evidence type="ECO:0000256" key="6">
    <source>
        <dbReference type="ARBA" id="ARBA00022737"/>
    </source>
</evidence>
<sequence length="494" mass="54654">MGSRGVWVLGSVVSSLTPFLILHSLFFQVNANTNSRQNLEIIIGGGAYPPSPPPDYGDCPDCSPPPSQPPVCPEPIPPPPPEPECPPPPPPPPPPSPPPLLPPIHPPPRLPPVPINPQPPLPLELQRAVKVIERFRRTITEDPFNITKTWNGRICEDKHAYRGFLCDTTISDNKTRVALVKFNGFRFKGKPLKLANFLDGLKDLIVFHANTNIFTGRVPSGISKIPSLYEFDLSNNRLSGGFPRAVLAAINLTFLDLRFNQLTGELPPEVFTLDLDVLYLNNNQFDGNIPENLGKTPVRYLTFANNKFTGRIPKSIGQTSNTLVEVLFQNNQLSGCLPPEIGSLKNATVFDASANRLTGPIPHSFGCLKNMLYLNMSYNQLYGAVPEPLCNIGSLVKLTLKFNYFTQVGPKCRKLIMSKKLDISMNCILDLPSQRSPAECEAFFLNQQSCPDPQSLVNYVPCEIDNHESPEESAEERKLMAQPRSYAALQNHQP</sequence>
<feature type="region of interest" description="Disordered" evidence="9">
    <location>
        <begin position="467"/>
        <end position="494"/>
    </location>
</feature>
<protein>
    <submittedName>
        <fullName evidence="11">Uncharacterized protein</fullName>
    </submittedName>
</protein>
<reference evidence="11" key="1">
    <citation type="submission" date="2020-06" db="EMBL/GenBank/DDBJ databases">
        <authorList>
            <person name="Li T."/>
            <person name="Hu X."/>
            <person name="Zhang T."/>
            <person name="Song X."/>
            <person name="Zhang H."/>
            <person name="Dai N."/>
            <person name="Sheng W."/>
            <person name="Hou X."/>
            <person name="Wei L."/>
        </authorList>
    </citation>
    <scope>NUCLEOTIDE SEQUENCE</scope>
    <source>
        <strain evidence="11">G01</strain>
        <tissue evidence="11">Leaf</tissue>
    </source>
</reference>
<dbReference type="InterPro" id="IPR051582">
    <property type="entry name" value="LRR_extensin-like_regulator"/>
</dbReference>
<evidence type="ECO:0000256" key="4">
    <source>
        <dbReference type="ARBA" id="ARBA00022614"/>
    </source>
</evidence>
<name>A0AAW2NIU7_9LAMI</name>
<dbReference type="GO" id="GO:0016020">
    <property type="term" value="C:membrane"/>
    <property type="evidence" value="ECO:0007669"/>
    <property type="project" value="UniProtKB-SubCell"/>
</dbReference>
<keyword evidence="8" id="KW-0325">Glycoprotein</keyword>
<evidence type="ECO:0000256" key="7">
    <source>
        <dbReference type="ARBA" id="ARBA00023136"/>
    </source>
</evidence>
<keyword evidence="3" id="KW-0964">Secreted</keyword>
<evidence type="ECO:0000256" key="9">
    <source>
        <dbReference type="SAM" id="MobiDB-lite"/>
    </source>
</evidence>
<keyword evidence="10" id="KW-0812">Transmembrane</keyword>
<accession>A0AAW2NIU7</accession>
<dbReference type="AlphaFoldDB" id="A0AAW2NIU7"/>
<keyword evidence="4" id="KW-0433">Leucine-rich repeat</keyword>